<dbReference type="Gene3D" id="2.60.40.10">
    <property type="entry name" value="Immunoglobulins"/>
    <property type="match status" value="1"/>
</dbReference>
<reference evidence="3" key="1">
    <citation type="submission" date="2024-04" db="EMBL/GenBank/DDBJ databases">
        <title>Salinicola lusitanus LLJ914,a marine bacterium isolated from the Okinawa Trough.</title>
        <authorList>
            <person name="Li J."/>
        </authorList>
    </citation>
    <scope>NUCLEOTIDE SEQUENCE [LARGE SCALE GENOMIC DNA]</scope>
</reference>
<keyword evidence="1" id="KW-0732">Signal</keyword>
<comment type="caution">
    <text evidence="2">The sequence shown here is derived from an EMBL/GenBank/DDBJ whole genome shotgun (WGS) entry which is preliminary data.</text>
</comment>
<evidence type="ECO:0000313" key="2">
    <source>
        <dbReference type="EMBL" id="KAK7909991.1"/>
    </source>
</evidence>
<name>A0AAW0NV62_9GOBI</name>
<dbReference type="AlphaFoldDB" id="A0AAW0NV62"/>
<feature type="chain" id="PRO_5043541812" description="Lipoprotein" evidence="1">
    <location>
        <begin position="26"/>
        <end position="151"/>
    </location>
</feature>
<gene>
    <name evidence="2" type="ORF">WMY93_014675</name>
</gene>
<feature type="signal peptide" evidence="1">
    <location>
        <begin position="1"/>
        <end position="25"/>
    </location>
</feature>
<protein>
    <recommendedName>
        <fullName evidence="4">Lipoprotein</fullName>
    </recommendedName>
</protein>
<evidence type="ECO:0000313" key="3">
    <source>
        <dbReference type="Proteomes" id="UP001460270"/>
    </source>
</evidence>
<dbReference type="EMBL" id="JBBPFD010000010">
    <property type="protein sequence ID" value="KAK7909991.1"/>
    <property type="molecule type" value="Genomic_DNA"/>
</dbReference>
<evidence type="ECO:0008006" key="4">
    <source>
        <dbReference type="Google" id="ProtNLM"/>
    </source>
</evidence>
<accession>A0AAW0NV62</accession>
<evidence type="ECO:0000256" key="1">
    <source>
        <dbReference type="SAM" id="SignalP"/>
    </source>
</evidence>
<proteinExistence type="predicted"/>
<organism evidence="2 3">
    <name type="scientific">Mugilogobius chulae</name>
    <name type="common">yellowstripe goby</name>
    <dbReference type="NCBI Taxonomy" id="88201"/>
    <lineage>
        <taxon>Eukaryota</taxon>
        <taxon>Metazoa</taxon>
        <taxon>Chordata</taxon>
        <taxon>Craniata</taxon>
        <taxon>Vertebrata</taxon>
        <taxon>Euteleostomi</taxon>
        <taxon>Actinopterygii</taxon>
        <taxon>Neopterygii</taxon>
        <taxon>Teleostei</taxon>
        <taxon>Neoteleostei</taxon>
        <taxon>Acanthomorphata</taxon>
        <taxon>Gobiaria</taxon>
        <taxon>Gobiiformes</taxon>
        <taxon>Gobioidei</taxon>
        <taxon>Gobiidae</taxon>
        <taxon>Gobionellinae</taxon>
        <taxon>Mugilogobius</taxon>
    </lineage>
</organism>
<sequence length="151" mass="17848">MTHLSCFHRKGMLFILILMFGSCASELFHYEGKEGQDILLKWESPRPLDLSLLHIDCNFKSKSSKMMIYVDKGKRQTEHEDSHFSGRVEWNMMVLKKGKVQFRLTNLTVLDAGEYHYKMTARDKDLWYFEYNESQTATGRLLLTPPFHHLR</sequence>
<dbReference type="InterPro" id="IPR013783">
    <property type="entry name" value="Ig-like_fold"/>
</dbReference>
<dbReference type="Proteomes" id="UP001460270">
    <property type="component" value="Unassembled WGS sequence"/>
</dbReference>
<keyword evidence="3" id="KW-1185">Reference proteome</keyword>